<dbReference type="Proteomes" id="UP000265703">
    <property type="component" value="Unassembled WGS sequence"/>
</dbReference>
<comment type="caution">
    <text evidence="1">The sequence shown here is derived from an EMBL/GenBank/DDBJ whole genome shotgun (WGS) entry which is preliminary data.</text>
</comment>
<sequence>MGSLQPVQNLPETSQTLLKYEKKPGQVEKFLARTDNNFDWPSSMPENMRRNCFFRITDYQSDIDDVQIGRNIIFFYNALDKGEFLGHENDWVTVYNQEIIEYGKEYSDDELMQIFEKMPGVIQLPVNQKSMPRSEKRKMLGPGEPGLVALFDYDFYDTDNNNKRYQCVIDTGVPSTIFPYQVKRTFWKRKKEWNQKEIDGSGYGEGACEYHSYKMFEVRIGDDQN</sequence>
<evidence type="ECO:0000313" key="2">
    <source>
        <dbReference type="Proteomes" id="UP000265703"/>
    </source>
</evidence>
<dbReference type="OrthoDB" id="2434933at2759"/>
<organism evidence="1 2">
    <name type="scientific">Glomus cerebriforme</name>
    <dbReference type="NCBI Taxonomy" id="658196"/>
    <lineage>
        <taxon>Eukaryota</taxon>
        <taxon>Fungi</taxon>
        <taxon>Fungi incertae sedis</taxon>
        <taxon>Mucoromycota</taxon>
        <taxon>Glomeromycotina</taxon>
        <taxon>Glomeromycetes</taxon>
        <taxon>Glomerales</taxon>
        <taxon>Glomeraceae</taxon>
        <taxon>Glomus</taxon>
    </lineage>
</organism>
<gene>
    <name evidence="1" type="ORF">C1645_803982</name>
</gene>
<evidence type="ECO:0000313" key="1">
    <source>
        <dbReference type="EMBL" id="RIA93649.1"/>
    </source>
</evidence>
<proteinExistence type="predicted"/>
<protein>
    <submittedName>
        <fullName evidence="1">Uncharacterized protein</fullName>
    </submittedName>
</protein>
<dbReference type="AlphaFoldDB" id="A0A397T8J6"/>
<accession>A0A397T8J6</accession>
<name>A0A397T8J6_9GLOM</name>
<dbReference type="EMBL" id="QKYT01000100">
    <property type="protein sequence ID" value="RIA93649.1"/>
    <property type="molecule type" value="Genomic_DNA"/>
</dbReference>
<reference evidence="1 2" key="1">
    <citation type="submission" date="2018-06" db="EMBL/GenBank/DDBJ databases">
        <title>Comparative genomics reveals the genomic features of Rhizophagus irregularis, R. cerebriforme, R. diaphanum and Gigaspora rosea, and their symbiotic lifestyle signature.</title>
        <authorList>
            <person name="Morin E."/>
            <person name="San Clemente H."/>
            <person name="Chen E.C.H."/>
            <person name="De La Providencia I."/>
            <person name="Hainaut M."/>
            <person name="Kuo A."/>
            <person name="Kohler A."/>
            <person name="Murat C."/>
            <person name="Tang N."/>
            <person name="Roy S."/>
            <person name="Loubradou J."/>
            <person name="Henrissat B."/>
            <person name="Grigoriev I.V."/>
            <person name="Corradi N."/>
            <person name="Roux C."/>
            <person name="Martin F.M."/>
        </authorList>
    </citation>
    <scope>NUCLEOTIDE SEQUENCE [LARGE SCALE GENOMIC DNA]</scope>
    <source>
        <strain evidence="1 2">DAOM 227022</strain>
    </source>
</reference>
<keyword evidence="2" id="KW-1185">Reference proteome</keyword>